<gene>
    <name evidence="3" type="primary">rnk</name>
    <name evidence="3" type="ORF">JZM60_01315</name>
</gene>
<proteinExistence type="predicted"/>
<sequence>MKKSAEERTIHITEFDLSRLEELLEKVNSEDSRDSKHLKELEDELLRAEVVEPQDIPADVITMNSQIRLKDLDSGEEPVYTLVFPSDARLEENRISILAPVGTALLGYRVGDTIKWKVPGGVRRLKVKKILYQPEAAGDFHL</sequence>
<accession>A0ABX7Q4D7</accession>
<dbReference type="PANTHER" id="PTHR30437">
    <property type="entry name" value="TRANSCRIPTION ELONGATION FACTOR GREA"/>
    <property type="match status" value="1"/>
</dbReference>
<dbReference type="InterPro" id="IPR001437">
    <property type="entry name" value="Tscrpt_elong_fac_GreA/B_C"/>
</dbReference>
<dbReference type="InterPro" id="IPR036953">
    <property type="entry name" value="GreA/GreB_C_sf"/>
</dbReference>
<dbReference type="RefSeq" id="WP_207163754.1">
    <property type="nucleotide sequence ID" value="NZ_CP071382.1"/>
</dbReference>
<dbReference type="Gene3D" id="1.10.286.20">
    <property type="match status" value="1"/>
</dbReference>
<keyword evidence="4" id="KW-1185">Reference proteome</keyword>
<protein>
    <submittedName>
        <fullName evidence="3">Nucleoside diphosphate kinase regulator</fullName>
    </submittedName>
</protein>
<dbReference type="Proteomes" id="UP000663651">
    <property type="component" value="Chromosome"/>
</dbReference>
<dbReference type="PANTHER" id="PTHR30437:SF5">
    <property type="entry name" value="REGULATOR OF NUCLEOSIDE DIPHOSPHATE KINASE"/>
    <property type="match status" value="1"/>
</dbReference>
<reference evidence="3 4" key="1">
    <citation type="submission" date="2021-03" db="EMBL/GenBank/DDBJ databases">
        <title>Geobacter metallireducens gen. nov. sp. nov., a microorganism capable of coupling the complete oxidation of organic compounds to the reduction of iron and other metals.</title>
        <authorList>
            <person name="Li Y."/>
        </authorList>
    </citation>
    <scope>NUCLEOTIDE SEQUENCE [LARGE SCALE GENOMIC DNA]</scope>
    <source>
        <strain evidence="3 4">Jerry-YX</strain>
    </source>
</reference>
<dbReference type="NCBIfam" id="NF004396">
    <property type="entry name" value="PRK05753.1"/>
    <property type="match status" value="1"/>
</dbReference>
<dbReference type="SUPFAM" id="SSF54534">
    <property type="entry name" value="FKBP-like"/>
    <property type="match status" value="1"/>
</dbReference>
<dbReference type="InterPro" id="IPR023459">
    <property type="entry name" value="Tscrpt_elong_fac_GreA/B_fam"/>
</dbReference>
<evidence type="ECO:0000259" key="1">
    <source>
        <dbReference type="Pfam" id="PF01272"/>
    </source>
</evidence>
<dbReference type="InterPro" id="IPR029462">
    <property type="entry name" value="Rnk_N"/>
</dbReference>
<dbReference type="EMBL" id="CP071382">
    <property type="protein sequence ID" value="QSV45965.1"/>
    <property type="molecule type" value="Genomic_DNA"/>
</dbReference>
<feature type="domain" description="Transcription elongation factor GreA/GreB C-terminal" evidence="1">
    <location>
        <begin position="57"/>
        <end position="132"/>
    </location>
</feature>
<dbReference type="GO" id="GO:0016301">
    <property type="term" value="F:kinase activity"/>
    <property type="evidence" value="ECO:0007669"/>
    <property type="project" value="UniProtKB-KW"/>
</dbReference>
<dbReference type="Pfam" id="PF01272">
    <property type="entry name" value="GreA_GreB"/>
    <property type="match status" value="1"/>
</dbReference>
<evidence type="ECO:0000313" key="3">
    <source>
        <dbReference type="EMBL" id="QSV45965.1"/>
    </source>
</evidence>
<name>A0ABX7Q4D7_9BACT</name>
<keyword evidence="3" id="KW-0808">Transferase</keyword>
<feature type="domain" description="Regulator of nucleoside diphosphate kinase N-terminal" evidence="2">
    <location>
        <begin position="8"/>
        <end position="51"/>
    </location>
</feature>
<organism evidence="3 4">
    <name type="scientific">Geobacter benzoatilyticus</name>
    <dbReference type="NCBI Taxonomy" id="2815309"/>
    <lineage>
        <taxon>Bacteria</taxon>
        <taxon>Pseudomonadati</taxon>
        <taxon>Thermodesulfobacteriota</taxon>
        <taxon>Desulfuromonadia</taxon>
        <taxon>Geobacterales</taxon>
        <taxon>Geobacteraceae</taxon>
        <taxon>Geobacter</taxon>
    </lineage>
</organism>
<dbReference type="Pfam" id="PF14760">
    <property type="entry name" value="Rnk_N"/>
    <property type="match status" value="1"/>
</dbReference>
<dbReference type="Gene3D" id="3.10.50.30">
    <property type="entry name" value="Transcription elongation factor, GreA/GreB, C-terminal domain"/>
    <property type="match status" value="1"/>
</dbReference>
<evidence type="ECO:0000313" key="4">
    <source>
        <dbReference type="Proteomes" id="UP000663651"/>
    </source>
</evidence>
<evidence type="ECO:0000259" key="2">
    <source>
        <dbReference type="Pfam" id="PF14760"/>
    </source>
</evidence>
<keyword evidence="3" id="KW-0418">Kinase</keyword>